<reference evidence="2 3" key="1">
    <citation type="submission" date="2019-08" db="EMBL/GenBank/DDBJ databases">
        <title>Genome of Phaeodactylibacter luteus.</title>
        <authorList>
            <person name="Bowman J.P."/>
        </authorList>
    </citation>
    <scope>NUCLEOTIDE SEQUENCE [LARGE SCALE GENOMIC DNA]</scope>
    <source>
        <strain evidence="2 3">KCTC 42180</strain>
    </source>
</reference>
<dbReference type="RefSeq" id="WP_147168336.1">
    <property type="nucleotide sequence ID" value="NZ_VOOR01000032.1"/>
</dbReference>
<evidence type="ECO:0000256" key="1">
    <source>
        <dbReference type="SAM" id="SignalP"/>
    </source>
</evidence>
<dbReference type="AlphaFoldDB" id="A0A5C6RIS9"/>
<organism evidence="2 3">
    <name type="scientific">Phaeodactylibacter luteus</name>
    <dbReference type="NCBI Taxonomy" id="1564516"/>
    <lineage>
        <taxon>Bacteria</taxon>
        <taxon>Pseudomonadati</taxon>
        <taxon>Bacteroidota</taxon>
        <taxon>Saprospiria</taxon>
        <taxon>Saprospirales</taxon>
        <taxon>Haliscomenobacteraceae</taxon>
        <taxon>Phaeodactylibacter</taxon>
    </lineage>
</organism>
<evidence type="ECO:0000313" key="2">
    <source>
        <dbReference type="EMBL" id="TXB62316.1"/>
    </source>
</evidence>
<keyword evidence="3" id="KW-1185">Reference proteome</keyword>
<sequence length="280" mass="31804">MKKHFYLIGLSCLLFAGVLLTTCNTDNATDGSPGPVADPEIVSHDSTHSANIARAKTIIDQAVSKAGLSGFNSTAVSFRFRDKEYRYQRNAGKFRYERWWQDTVSGERIRDILTNTGLTRLINDEEVDLPDKKRKAYSNSVNSVIYFAFMPWALTDPAVIPVYEGRENIKGEVLDRVRVGFEEENGGSDNKDEFLYWFSPENRQLKYLAYSHPGGAMPRFRVAYNERTVDGFTVRDYHNFTTADKSARTIDKLSQDYQEGKLVLLSEINLEGVQIVPTEE</sequence>
<comment type="caution">
    <text evidence="2">The sequence shown here is derived from an EMBL/GenBank/DDBJ whole genome shotgun (WGS) entry which is preliminary data.</text>
</comment>
<proteinExistence type="predicted"/>
<dbReference type="EMBL" id="VOOR01000032">
    <property type="protein sequence ID" value="TXB62316.1"/>
    <property type="molecule type" value="Genomic_DNA"/>
</dbReference>
<protein>
    <recommendedName>
        <fullName evidence="4">Deoxyribose-phosphate aldolase</fullName>
    </recommendedName>
</protein>
<feature type="chain" id="PRO_5023103643" description="Deoxyribose-phosphate aldolase" evidence="1">
    <location>
        <begin position="29"/>
        <end position="280"/>
    </location>
</feature>
<dbReference type="Proteomes" id="UP000321580">
    <property type="component" value="Unassembled WGS sequence"/>
</dbReference>
<gene>
    <name evidence="2" type="ORF">FRY97_14820</name>
</gene>
<dbReference type="OrthoDB" id="982433at2"/>
<name>A0A5C6RIS9_9BACT</name>
<dbReference type="Pfam" id="PF20113">
    <property type="entry name" value="DUF6503"/>
    <property type="match status" value="1"/>
</dbReference>
<keyword evidence="1" id="KW-0732">Signal</keyword>
<evidence type="ECO:0000313" key="3">
    <source>
        <dbReference type="Proteomes" id="UP000321580"/>
    </source>
</evidence>
<accession>A0A5C6RIS9</accession>
<evidence type="ECO:0008006" key="4">
    <source>
        <dbReference type="Google" id="ProtNLM"/>
    </source>
</evidence>
<feature type="signal peptide" evidence="1">
    <location>
        <begin position="1"/>
        <end position="28"/>
    </location>
</feature>
<dbReference type="InterPro" id="IPR045444">
    <property type="entry name" value="DUF6503"/>
</dbReference>